<accession>A0AAV0BN02</accession>
<dbReference type="InterPro" id="IPR027109">
    <property type="entry name" value="Swc4/Dmap1"/>
</dbReference>
<reference evidence="1" key="1">
    <citation type="submission" date="2022-06" db="EMBL/GenBank/DDBJ databases">
        <authorList>
            <consortium name="SYNGENTA / RWTH Aachen University"/>
        </authorList>
    </citation>
    <scope>NUCLEOTIDE SEQUENCE</scope>
</reference>
<gene>
    <name evidence="1" type="ORF">PPACK8108_LOCUS22574</name>
</gene>
<sequence length="99" mass="12067">RSIDDLKSRYYSICQKLIQSRPSKQDDSLKKSLLHSYNFDKQKEYSRKKHLKSLFERSTNQVVQEEFLYVEARQLEQNSVKRSRNREDLMKLTQYQVFN</sequence>
<dbReference type="GO" id="GO:0006281">
    <property type="term" value="P:DNA repair"/>
    <property type="evidence" value="ECO:0007669"/>
    <property type="project" value="InterPro"/>
</dbReference>
<dbReference type="Proteomes" id="UP001153365">
    <property type="component" value="Unassembled WGS sequence"/>
</dbReference>
<dbReference type="GO" id="GO:0035267">
    <property type="term" value="C:NuA4 histone acetyltransferase complex"/>
    <property type="evidence" value="ECO:0007669"/>
    <property type="project" value="InterPro"/>
</dbReference>
<dbReference type="GO" id="GO:0000812">
    <property type="term" value="C:Swr1 complex"/>
    <property type="evidence" value="ECO:0007669"/>
    <property type="project" value="TreeGrafter"/>
</dbReference>
<evidence type="ECO:0000313" key="1">
    <source>
        <dbReference type="EMBL" id="CAH7687741.1"/>
    </source>
</evidence>
<name>A0AAV0BN02_PHAPC</name>
<evidence type="ECO:0000313" key="2">
    <source>
        <dbReference type="Proteomes" id="UP001153365"/>
    </source>
</evidence>
<dbReference type="GO" id="GO:0003714">
    <property type="term" value="F:transcription corepressor activity"/>
    <property type="evidence" value="ECO:0007669"/>
    <property type="project" value="TreeGrafter"/>
</dbReference>
<dbReference type="PANTHER" id="PTHR12855">
    <property type="entry name" value="DNA METHYLTRANSFERASE 1-ASSOCIATED PROTEIN 1 FAMILY MEMBER"/>
    <property type="match status" value="1"/>
</dbReference>
<dbReference type="GO" id="GO:0006338">
    <property type="term" value="P:chromatin remodeling"/>
    <property type="evidence" value="ECO:0007669"/>
    <property type="project" value="InterPro"/>
</dbReference>
<keyword evidence="2" id="KW-1185">Reference proteome</keyword>
<dbReference type="PANTHER" id="PTHR12855:SF10">
    <property type="entry name" value="DNA METHYLTRANSFERASE 1-ASSOCIATED PROTEIN 1"/>
    <property type="match status" value="1"/>
</dbReference>
<dbReference type="EMBL" id="CALTRL010005906">
    <property type="protein sequence ID" value="CAH7687741.1"/>
    <property type="molecule type" value="Genomic_DNA"/>
</dbReference>
<organism evidence="1 2">
    <name type="scientific">Phakopsora pachyrhizi</name>
    <name type="common">Asian soybean rust disease fungus</name>
    <dbReference type="NCBI Taxonomy" id="170000"/>
    <lineage>
        <taxon>Eukaryota</taxon>
        <taxon>Fungi</taxon>
        <taxon>Dikarya</taxon>
        <taxon>Basidiomycota</taxon>
        <taxon>Pucciniomycotina</taxon>
        <taxon>Pucciniomycetes</taxon>
        <taxon>Pucciniales</taxon>
        <taxon>Phakopsoraceae</taxon>
        <taxon>Phakopsora</taxon>
    </lineage>
</organism>
<comment type="caution">
    <text evidence="1">The sequence shown here is derived from an EMBL/GenBank/DDBJ whole genome shotgun (WGS) entry which is preliminary data.</text>
</comment>
<dbReference type="GO" id="GO:0000122">
    <property type="term" value="P:negative regulation of transcription by RNA polymerase II"/>
    <property type="evidence" value="ECO:0007669"/>
    <property type="project" value="TreeGrafter"/>
</dbReference>
<dbReference type="AlphaFoldDB" id="A0AAV0BN02"/>
<proteinExistence type="predicted"/>
<protein>
    <submittedName>
        <fullName evidence="1">Uncharacterized protein</fullName>
    </submittedName>
</protein>
<feature type="non-terminal residue" evidence="1">
    <location>
        <position position="1"/>
    </location>
</feature>